<comment type="similarity">
    <text evidence="2">Belongs to the monovalent cation:proton antiporter 1 (CPA1) transporter (TC 2.A.36) family.</text>
</comment>
<feature type="transmembrane region" description="Helical" evidence="6">
    <location>
        <begin position="309"/>
        <end position="332"/>
    </location>
</feature>
<feature type="transmembrane region" description="Helical" evidence="6">
    <location>
        <begin position="225"/>
        <end position="248"/>
    </location>
</feature>
<evidence type="ECO:0000256" key="6">
    <source>
        <dbReference type="SAM" id="Phobius"/>
    </source>
</evidence>
<proteinExistence type="inferred from homology"/>
<dbReference type="Pfam" id="PF00999">
    <property type="entry name" value="Na_H_Exchanger"/>
    <property type="match status" value="1"/>
</dbReference>
<accession>A0ABN7NV01</accession>
<evidence type="ECO:0000256" key="2">
    <source>
        <dbReference type="ARBA" id="ARBA00007367"/>
    </source>
</evidence>
<protein>
    <recommendedName>
        <fullName evidence="7">Cation/H+ exchanger transmembrane domain-containing protein</fullName>
    </recommendedName>
</protein>
<feature type="transmembrane region" description="Helical" evidence="6">
    <location>
        <begin position="254"/>
        <end position="274"/>
    </location>
</feature>
<evidence type="ECO:0000256" key="5">
    <source>
        <dbReference type="ARBA" id="ARBA00023136"/>
    </source>
</evidence>
<dbReference type="InterPro" id="IPR038770">
    <property type="entry name" value="Na+/solute_symporter_sf"/>
</dbReference>
<keyword evidence="4 6" id="KW-1133">Transmembrane helix</keyword>
<comment type="caution">
    <text evidence="8">The sequence shown here is derived from an EMBL/GenBank/DDBJ whole genome shotgun (WGS) entry which is preliminary data.</text>
</comment>
<evidence type="ECO:0000259" key="7">
    <source>
        <dbReference type="Pfam" id="PF00999"/>
    </source>
</evidence>
<dbReference type="PANTHER" id="PTHR31102:SF1">
    <property type="entry name" value="CATION_H+ EXCHANGER DOMAIN-CONTAINING PROTEIN"/>
    <property type="match status" value="1"/>
</dbReference>
<organism evidence="8 9">
    <name type="scientific">Timema podura</name>
    <name type="common">Walking stick</name>
    <dbReference type="NCBI Taxonomy" id="61482"/>
    <lineage>
        <taxon>Eukaryota</taxon>
        <taxon>Metazoa</taxon>
        <taxon>Ecdysozoa</taxon>
        <taxon>Arthropoda</taxon>
        <taxon>Hexapoda</taxon>
        <taxon>Insecta</taxon>
        <taxon>Pterygota</taxon>
        <taxon>Neoptera</taxon>
        <taxon>Polyneoptera</taxon>
        <taxon>Phasmatodea</taxon>
        <taxon>Timematodea</taxon>
        <taxon>Timematoidea</taxon>
        <taxon>Timematidae</taxon>
        <taxon>Timema</taxon>
    </lineage>
</organism>
<keyword evidence="9" id="KW-1185">Reference proteome</keyword>
<evidence type="ECO:0000256" key="4">
    <source>
        <dbReference type="ARBA" id="ARBA00022989"/>
    </source>
</evidence>
<feature type="domain" description="Cation/H+ exchanger transmembrane" evidence="7">
    <location>
        <begin position="212"/>
        <end position="376"/>
    </location>
</feature>
<dbReference type="InterPro" id="IPR006153">
    <property type="entry name" value="Cation/H_exchanger_TM"/>
</dbReference>
<feature type="transmembrane region" description="Helical" evidence="6">
    <location>
        <begin position="281"/>
        <end position="303"/>
    </location>
</feature>
<evidence type="ECO:0000256" key="1">
    <source>
        <dbReference type="ARBA" id="ARBA00004141"/>
    </source>
</evidence>
<dbReference type="PANTHER" id="PTHR31102">
    <property type="match status" value="1"/>
</dbReference>
<comment type="subcellular location">
    <subcellularLocation>
        <location evidence="1">Membrane</location>
        <topology evidence="1">Multi-pass membrane protein</topology>
    </subcellularLocation>
</comment>
<evidence type="ECO:0000256" key="3">
    <source>
        <dbReference type="ARBA" id="ARBA00022692"/>
    </source>
</evidence>
<dbReference type="InterPro" id="IPR051843">
    <property type="entry name" value="CPA1_transporter"/>
</dbReference>
<evidence type="ECO:0000313" key="9">
    <source>
        <dbReference type="Proteomes" id="UP001153148"/>
    </source>
</evidence>
<dbReference type="Gene3D" id="1.20.1530.20">
    <property type="match status" value="1"/>
</dbReference>
<feature type="non-terminal residue" evidence="8">
    <location>
        <position position="1"/>
    </location>
</feature>
<sequence length="381" mass="42017">VKLDNEVIKKDVRVLTELNEELEQYMSLNNVLIDGIQKLEKENVTDIVLKICEKIDVNITASDIDIAHRLPQWKSGVQYHLAGNLLMIIWLKILVLMRVTKHDVTSNCGNDFLCDIQVNEASTNEETKLEPYDNTIEDNVQNEAGNRNKRKTLINRLLPSAVCPQQSLPLYLFTAAILLLLLWGVLYTLFKDLVAPRGPLFQMLFLFILAYLAGQFTSLCRLPPLLGMLVTGIVLRNVGFFHMTGIFVDLVSTLRNTAMVVILIKAGLGLDAGALRRLSLIVVRLAFIPCLAEAATVCLISHFLLGYSWLWGLLLGFILGAVSPAVVVPSLLTLKEKGYGEDKGISTLVVAASSIDDIAAISGFGIVLSVIFSQGKIVNDI</sequence>
<name>A0ABN7NV01_TIMPD</name>
<feature type="transmembrane region" description="Helical" evidence="6">
    <location>
        <begin position="196"/>
        <end position="213"/>
    </location>
</feature>
<feature type="transmembrane region" description="Helical" evidence="6">
    <location>
        <begin position="170"/>
        <end position="190"/>
    </location>
</feature>
<keyword evidence="5 6" id="KW-0472">Membrane</keyword>
<evidence type="ECO:0000313" key="8">
    <source>
        <dbReference type="EMBL" id="CAG2056915.1"/>
    </source>
</evidence>
<dbReference type="Proteomes" id="UP001153148">
    <property type="component" value="Unassembled WGS sequence"/>
</dbReference>
<keyword evidence="3 6" id="KW-0812">Transmembrane</keyword>
<dbReference type="EMBL" id="CAJPIN010004576">
    <property type="protein sequence ID" value="CAG2056915.1"/>
    <property type="molecule type" value="Genomic_DNA"/>
</dbReference>
<reference evidence="8" key="1">
    <citation type="submission" date="2021-03" db="EMBL/GenBank/DDBJ databases">
        <authorList>
            <person name="Tran Van P."/>
        </authorList>
    </citation>
    <scope>NUCLEOTIDE SEQUENCE</scope>
</reference>
<gene>
    <name evidence="8" type="ORF">TPAB3V08_LOCUS3898</name>
</gene>